<gene>
    <name evidence="2" type="ORF">Csa_7G219800</name>
</gene>
<evidence type="ECO:0000313" key="3">
    <source>
        <dbReference type="Proteomes" id="UP000029981"/>
    </source>
</evidence>
<organism evidence="2 3">
    <name type="scientific">Cucumis sativus</name>
    <name type="common">Cucumber</name>
    <dbReference type="NCBI Taxonomy" id="3659"/>
    <lineage>
        <taxon>Eukaryota</taxon>
        <taxon>Viridiplantae</taxon>
        <taxon>Streptophyta</taxon>
        <taxon>Embryophyta</taxon>
        <taxon>Tracheophyta</taxon>
        <taxon>Spermatophyta</taxon>
        <taxon>Magnoliopsida</taxon>
        <taxon>eudicotyledons</taxon>
        <taxon>Gunneridae</taxon>
        <taxon>Pentapetalae</taxon>
        <taxon>rosids</taxon>
        <taxon>fabids</taxon>
        <taxon>Cucurbitales</taxon>
        <taxon>Cucurbitaceae</taxon>
        <taxon>Benincaseae</taxon>
        <taxon>Cucumis</taxon>
    </lineage>
</organism>
<reference evidence="2 3" key="2">
    <citation type="journal article" date="2009" name="PLoS ONE">
        <title>An integrated genetic and cytogenetic map of the cucumber genome.</title>
        <authorList>
            <person name="Ren Y."/>
            <person name="Zhang Z."/>
            <person name="Liu J."/>
            <person name="Staub J.E."/>
            <person name="Han Y."/>
            <person name="Cheng Z."/>
            <person name="Li X."/>
            <person name="Lu J."/>
            <person name="Miao H."/>
            <person name="Kang H."/>
            <person name="Xie B."/>
            <person name="Gu X."/>
            <person name="Wang X."/>
            <person name="Du Y."/>
            <person name="Jin W."/>
            <person name="Huang S."/>
        </authorList>
    </citation>
    <scope>NUCLEOTIDE SEQUENCE [LARGE SCALE GENOMIC DNA]</scope>
    <source>
        <strain evidence="3">cv. 9930</strain>
    </source>
</reference>
<keyword evidence="3" id="KW-1185">Reference proteome</keyword>
<name>A0A0A0K3C9_CUCSA</name>
<protein>
    <submittedName>
        <fullName evidence="2">Uncharacterized protein</fullName>
    </submittedName>
</protein>
<reference evidence="2 3" key="1">
    <citation type="journal article" date="2009" name="Nat. Genet.">
        <title>The genome of the cucumber, Cucumis sativus L.</title>
        <authorList>
            <person name="Huang S."/>
            <person name="Li R."/>
            <person name="Zhang Z."/>
            <person name="Li L."/>
            <person name="Gu X."/>
            <person name="Fan W."/>
            <person name="Lucas W.J."/>
            <person name="Wang X."/>
            <person name="Xie B."/>
            <person name="Ni P."/>
            <person name="Ren Y."/>
            <person name="Zhu H."/>
            <person name="Li J."/>
            <person name="Lin K."/>
            <person name="Jin W."/>
            <person name="Fei Z."/>
            <person name="Li G."/>
            <person name="Staub J."/>
            <person name="Kilian A."/>
            <person name="van der Vossen E.A."/>
            <person name="Wu Y."/>
            <person name="Guo J."/>
            <person name="He J."/>
            <person name="Jia Z."/>
            <person name="Ren Y."/>
            <person name="Tian G."/>
            <person name="Lu Y."/>
            <person name="Ruan J."/>
            <person name="Qian W."/>
            <person name="Wang M."/>
            <person name="Huang Q."/>
            <person name="Li B."/>
            <person name="Xuan Z."/>
            <person name="Cao J."/>
            <person name="Asan"/>
            <person name="Wu Z."/>
            <person name="Zhang J."/>
            <person name="Cai Q."/>
            <person name="Bai Y."/>
            <person name="Zhao B."/>
            <person name="Han Y."/>
            <person name="Li Y."/>
            <person name="Li X."/>
            <person name="Wang S."/>
            <person name="Shi Q."/>
            <person name="Liu S."/>
            <person name="Cho W.K."/>
            <person name="Kim J.Y."/>
            <person name="Xu Y."/>
            <person name="Heller-Uszynska K."/>
            <person name="Miao H."/>
            <person name="Cheng Z."/>
            <person name="Zhang S."/>
            <person name="Wu J."/>
            <person name="Yang Y."/>
            <person name="Kang H."/>
            <person name="Li M."/>
            <person name="Liang H."/>
            <person name="Ren X."/>
            <person name="Shi Z."/>
            <person name="Wen M."/>
            <person name="Jian M."/>
            <person name="Yang H."/>
            <person name="Zhang G."/>
            <person name="Yang Z."/>
            <person name="Chen R."/>
            <person name="Liu S."/>
            <person name="Li J."/>
            <person name="Ma L."/>
            <person name="Liu H."/>
            <person name="Zhou Y."/>
            <person name="Zhao J."/>
            <person name="Fang X."/>
            <person name="Li G."/>
            <person name="Fang L."/>
            <person name="Li Y."/>
            <person name="Liu D."/>
            <person name="Zheng H."/>
            <person name="Zhang Y."/>
            <person name="Qin N."/>
            <person name="Li Z."/>
            <person name="Yang G."/>
            <person name="Yang S."/>
            <person name="Bolund L."/>
            <person name="Kristiansen K."/>
            <person name="Zheng H."/>
            <person name="Li S."/>
            <person name="Zhang X."/>
            <person name="Yang H."/>
            <person name="Wang J."/>
            <person name="Sun R."/>
            <person name="Zhang B."/>
            <person name="Jiang S."/>
            <person name="Wang J."/>
            <person name="Du Y."/>
            <person name="Li S."/>
        </authorList>
    </citation>
    <scope>NUCLEOTIDE SEQUENCE [LARGE SCALE GENOMIC DNA]</scope>
    <source>
        <strain evidence="3">cv. 9930</strain>
    </source>
</reference>
<proteinExistence type="predicted"/>
<reference evidence="2 3" key="4">
    <citation type="journal article" date="2011" name="BMC Genomics">
        <title>RNA-Seq improves annotation of protein-coding genes in the cucumber genome.</title>
        <authorList>
            <person name="Li Z."/>
            <person name="Zhang Z."/>
            <person name="Yan P."/>
            <person name="Huang S."/>
            <person name="Fei Z."/>
            <person name="Lin K."/>
        </authorList>
    </citation>
    <scope>NUCLEOTIDE SEQUENCE [LARGE SCALE GENOMIC DNA]</scope>
    <source>
        <strain evidence="3">cv. 9930</strain>
    </source>
</reference>
<dbReference type="AlphaFoldDB" id="A0A0A0K3C9"/>
<reference evidence="2 3" key="3">
    <citation type="journal article" date="2010" name="BMC Genomics">
        <title>Transcriptome sequencing and comparative analysis of cucumber flowers with different sex types.</title>
        <authorList>
            <person name="Guo S."/>
            <person name="Zheng Y."/>
            <person name="Joung J.G."/>
            <person name="Liu S."/>
            <person name="Zhang Z."/>
            <person name="Crasta O.R."/>
            <person name="Sobral B.W."/>
            <person name="Xu Y."/>
            <person name="Huang S."/>
            <person name="Fei Z."/>
        </authorList>
    </citation>
    <scope>NUCLEOTIDE SEQUENCE [LARGE SCALE GENOMIC DNA]</scope>
    <source>
        <strain evidence="3">cv. 9930</strain>
    </source>
</reference>
<dbReference type="Gramene" id="KGN44195">
    <property type="protein sequence ID" value="KGN44195"/>
    <property type="gene ID" value="Csa_7G219800"/>
</dbReference>
<evidence type="ECO:0000256" key="1">
    <source>
        <dbReference type="SAM" id="MobiDB-lite"/>
    </source>
</evidence>
<accession>A0A0A0K3C9</accession>
<dbReference type="Proteomes" id="UP000029981">
    <property type="component" value="Chromosome 7"/>
</dbReference>
<evidence type="ECO:0000313" key="2">
    <source>
        <dbReference type="EMBL" id="KGN44195.1"/>
    </source>
</evidence>
<dbReference type="EMBL" id="CM002928">
    <property type="protein sequence ID" value="KGN44195.1"/>
    <property type="molecule type" value="Genomic_DNA"/>
</dbReference>
<sequence length="136" mass="15099">MKSPSELMPLNCGSSATLPRSSFSPSVFPSFRVRNYSSRLEQTDAGQKFKTTFCFYIRKRPALRRFPLTFIGLEEDGATVFVPLDGADDGEGNFLGNICSQYGVGTLAASVEMEVRARTSVKKRMNLKLKESNMVI</sequence>
<feature type="region of interest" description="Disordered" evidence="1">
    <location>
        <begin position="1"/>
        <end position="22"/>
    </location>
</feature>